<dbReference type="PATRIC" id="fig|1705565.3.peg.5213"/>
<evidence type="ECO:0000256" key="5">
    <source>
        <dbReference type="ARBA" id="ARBA00022692"/>
    </source>
</evidence>
<evidence type="ECO:0000256" key="7">
    <source>
        <dbReference type="ARBA" id="ARBA00023136"/>
    </source>
</evidence>
<dbReference type="NCBIfam" id="TIGR00711">
    <property type="entry name" value="efflux_EmrB"/>
    <property type="match status" value="1"/>
</dbReference>
<comment type="similarity">
    <text evidence="2">Belongs to the major facilitator superfamily. EmrB family.</text>
</comment>
<dbReference type="RefSeq" id="WP_054403355.1">
    <property type="nucleotide sequence ID" value="NZ_LIUT01000001.1"/>
</dbReference>
<keyword evidence="4" id="KW-1003">Cell membrane</keyword>
<evidence type="ECO:0000256" key="6">
    <source>
        <dbReference type="ARBA" id="ARBA00022989"/>
    </source>
</evidence>
<dbReference type="InterPro" id="IPR004638">
    <property type="entry name" value="EmrB-like"/>
</dbReference>
<reference evidence="11" key="1">
    <citation type="submission" date="2015-08" db="EMBL/GenBank/DDBJ databases">
        <title>Genome sequencing project for genomic taxonomy and phylogenomics of Bacillus-like bacteria.</title>
        <authorList>
            <person name="Liu B."/>
            <person name="Wang J."/>
            <person name="Zhu Y."/>
            <person name="Liu G."/>
            <person name="Chen Q."/>
            <person name="Chen Z."/>
            <person name="Lan J."/>
            <person name="Che J."/>
            <person name="Ge C."/>
            <person name="Shi H."/>
            <person name="Pan Z."/>
            <person name="Liu X."/>
        </authorList>
    </citation>
    <scope>NUCLEOTIDE SEQUENCE [LARGE SCALE GENOMIC DNA]</scope>
    <source>
        <strain evidence="11">FJAT-22460</strain>
    </source>
</reference>
<dbReference type="PROSITE" id="PS50850">
    <property type="entry name" value="MFS"/>
    <property type="match status" value="1"/>
</dbReference>
<dbReference type="PANTHER" id="PTHR42718:SF9">
    <property type="entry name" value="MAJOR FACILITATOR SUPERFAMILY MULTIDRUG TRANSPORTER MFSC"/>
    <property type="match status" value="1"/>
</dbReference>
<protein>
    <submittedName>
        <fullName evidence="10">Disulfide bond formation protein DsbA</fullName>
    </submittedName>
</protein>
<proteinExistence type="inferred from homology"/>
<dbReference type="InterPro" id="IPR020846">
    <property type="entry name" value="MFS_dom"/>
</dbReference>
<dbReference type="PANTHER" id="PTHR42718">
    <property type="entry name" value="MAJOR FACILITATOR SUPERFAMILY MULTIDRUG TRANSPORTER MFSC"/>
    <property type="match status" value="1"/>
</dbReference>
<comment type="subcellular location">
    <subcellularLocation>
        <location evidence="1">Cell membrane</location>
        <topology evidence="1">Multi-pass membrane protein</topology>
    </subcellularLocation>
</comment>
<evidence type="ECO:0000313" key="10">
    <source>
        <dbReference type="EMBL" id="KOR90419.1"/>
    </source>
</evidence>
<dbReference type="AlphaFoldDB" id="A0A0M1P8R8"/>
<dbReference type="InterPro" id="IPR036259">
    <property type="entry name" value="MFS_trans_sf"/>
</dbReference>
<feature type="transmembrane region" description="Helical" evidence="8">
    <location>
        <begin position="106"/>
        <end position="127"/>
    </location>
</feature>
<feature type="transmembrane region" description="Helical" evidence="8">
    <location>
        <begin position="432"/>
        <end position="456"/>
    </location>
</feature>
<keyword evidence="7 8" id="KW-0472">Membrane</keyword>
<dbReference type="Pfam" id="PF07690">
    <property type="entry name" value="MFS_1"/>
    <property type="match status" value="1"/>
</dbReference>
<dbReference type="Gene3D" id="1.20.1250.20">
    <property type="entry name" value="MFS general substrate transporter like domains"/>
    <property type="match status" value="1"/>
</dbReference>
<dbReference type="EMBL" id="LIUT01000001">
    <property type="protein sequence ID" value="KOR90419.1"/>
    <property type="molecule type" value="Genomic_DNA"/>
</dbReference>
<keyword evidence="11" id="KW-1185">Reference proteome</keyword>
<feature type="transmembrane region" description="Helical" evidence="8">
    <location>
        <begin position="228"/>
        <end position="247"/>
    </location>
</feature>
<evidence type="ECO:0000259" key="9">
    <source>
        <dbReference type="PROSITE" id="PS50850"/>
    </source>
</evidence>
<feature type="transmembrane region" description="Helical" evidence="8">
    <location>
        <begin position="268"/>
        <end position="289"/>
    </location>
</feature>
<feature type="domain" description="Major facilitator superfamily (MFS) profile" evidence="9">
    <location>
        <begin position="11"/>
        <end position="461"/>
    </location>
</feature>
<feature type="transmembrane region" description="Helical" evidence="8">
    <location>
        <begin position="78"/>
        <end position="100"/>
    </location>
</feature>
<feature type="transmembrane region" description="Helical" evidence="8">
    <location>
        <begin position="165"/>
        <end position="184"/>
    </location>
</feature>
<keyword evidence="6 8" id="KW-1133">Transmembrane helix</keyword>
<feature type="transmembrane region" description="Helical" evidence="8">
    <location>
        <begin position="404"/>
        <end position="426"/>
    </location>
</feature>
<feature type="transmembrane region" description="Helical" evidence="8">
    <location>
        <begin position="330"/>
        <end position="348"/>
    </location>
</feature>
<evidence type="ECO:0000256" key="2">
    <source>
        <dbReference type="ARBA" id="ARBA00008537"/>
    </source>
</evidence>
<dbReference type="CDD" id="cd17503">
    <property type="entry name" value="MFS_LmrB_MDR_like"/>
    <property type="match status" value="1"/>
</dbReference>
<feature type="transmembrane region" description="Helical" evidence="8">
    <location>
        <begin position="45"/>
        <end position="66"/>
    </location>
</feature>
<keyword evidence="5 8" id="KW-0812">Transmembrane</keyword>
<dbReference type="InterPro" id="IPR011701">
    <property type="entry name" value="MFS"/>
</dbReference>
<feature type="transmembrane region" description="Helical" evidence="8">
    <location>
        <begin position="196"/>
        <end position="216"/>
    </location>
</feature>
<accession>A0A0M1P8R8</accession>
<comment type="caution">
    <text evidence="10">The sequence shown here is derived from an EMBL/GenBank/DDBJ whole genome shotgun (WGS) entry which is preliminary data.</text>
</comment>
<name>A0A0M1P8R8_9BACL</name>
<keyword evidence="3" id="KW-0813">Transport</keyword>
<evidence type="ECO:0000313" key="11">
    <source>
        <dbReference type="Proteomes" id="UP000036932"/>
    </source>
</evidence>
<feature type="transmembrane region" description="Helical" evidence="8">
    <location>
        <begin position="12"/>
        <end position="33"/>
    </location>
</feature>
<feature type="transmembrane region" description="Helical" evidence="8">
    <location>
        <begin position="360"/>
        <end position="383"/>
    </location>
</feature>
<dbReference type="GO" id="GO:0022857">
    <property type="term" value="F:transmembrane transporter activity"/>
    <property type="evidence" value="ECO:0007669"/>
    <property type="project" value="InterPro"/>
</dbReference>
<feature type="transmembrane region" description="Helical" evidence="8">
    <location>
        <begin position="301"/>
        <end position="318"/>
    </location>
</feature>
<evidence type="ECO:0000256" key="3">
    <source>
        <dbReference type="ARBA" id="ARBA00022448"/>
    </source>
</evidence>
<dbReference type="Proteomes" id="UP000036932">
    <property type="component" value="Unassembled WGS sequence"/>
</dbReference>
<feature type="transmembrane region" description="Helical" evidence="8">
    <location>
        <begin position="139"/>
        <end position="159"/>
    </location>
</feature>
<dbReference type="Gene3D" id="1.20.1720.10">
    <property type="entry name" value="Multidrug resistance protein D"/>
    <property type="match status" value="1"/>
</dbReference>
<dbReference type="PRINTS" id="PR01036">
    <property type="entry name" value="TCRTETB"/>
</dbReference>
<gene>
    <name evidence="10" type="ORF">AM231_15670</name>
</gene>
<evidence type="ECO:0000256" key="8">
    <source>
        <dbReference type="SAM" id="Phobius"/>
    </source>
</evidence>
<dbReference type="GO" id="GO:0005886">
    <property type="term" value="C:plasma membrane"/>
    <property type="evidence" value="ECO:0007669"/>
    <property type="project" value="UniProtKB-SubCell"/>
</dbReference>
<organism evidence="10 11">
    <name type="scientific">Paenibacillus solani</name>
    <dbReference type="NCBI Taxonomy" id="1705565"/>
    <lineage>
        <taxon>Bacteria</taxon>
        <taxon>Bacillati</taxon>
        <taxon>Bacillota</taxon>
        <taxon>Bacilli</taxon>
        <taxon>Bacillales</taxon>
        <taxon>Paenibacillaceae</taxon>
        <taxon>Paenibacillus</taxon>
    </lineage>
</organism>
<evidence type="ECO:0000256" key="1">
    <source>
        <dbReference type="ARBA" id="ARBA00004651"/>
    </source>
</evidence>
<sequence>MSHGLNPKKVLCIVYVAAMFVVAMDATVLNVALQTISRELEVPPAASGVLNVGYLVSLAIVLPMAGWLGDTWGTKRTFLLALGLFTGASVLCSFADSLAALTLFRVIQGIGGGLLTPVGMAMLFRMFPPQERAKISRALILPIAIAPAVGPVVSGLLLEYLTWRWIFYVSLPIGIPALVFGLFWLKEHREPDAGKLDVPGLLLSAPGLALLMYALSQGPLHGWDATRVWGAGLAGILLLAALVKVELRAAKPLLDLRLLGNRLFRTSGFIAMCASAGLLGMLYVFPLMYQNALHVSALDTGLTTFPEAIGLMVASQLVPWTYPRLGPRRVIIMGFAATALIFIMLSMVDAGTNPWFIRALLFGVGIFLGQTVGSVQIAAFATIPPASMGRASTWFTVQNRLGPAIGLAVLSGILAAIGTETVNAAGGMEPNLIAYRAALLGAAGFLLIGAGAALWIRDADAASTIRKPAANLPAKEQAAPAEN</sequence>
<dbReference type="SUPFAM" id="SSF103473">
    <property type="entry name" value="MFS general substrate transporter"/>
    <property type="match status" value="1"/>
</dbReference>
<evidence type="ECO:0000256" key="4">
    <source>
        <dbReference type="ARBA" id="ARBA00022475"/>
    </source>
</evidence>
<dbReference type="OrthoDB" id="9816041at2"/>